<feature type="chain" id="PRO_5035187897" evidence="1">
    <location>
        <begin position="26"/>
        <end position="108"/>
    </location>
</feature>
<dbReference type="OMA" id="ANFCILY"/>
<dbReference type="PANTHER" id="PTHR46254">
    <property type="entry name" value="PROTEIN GVQW1-RELATED"/>
    <property type="match status" value="1"/>
</dbReference>
<protein>
    <submittedName>
        <fullName evidence="2">Uncharacterized protein</fullName>
    </submittedName>
</protein>
<feature type="signal peptide" evidence="1">
    <location>
        <begin position="1"/>
        <end position="25"/>
    </location>
</feature>
<evidence type="ECO:0000256" key="1">
    <source>
        <dbReference type="SAM" id="SignalP"/>
    </source>
</evidence>
<proteinExistence type="predicted"/>
<organism evidence="2 3">
    <name type="scientific">Callithrix jacchus</name>
    <name type="common">White-tufted-ear marmoset</name>
    <name type="synonym">Simia Jacchus</name>
    <dbReference type="NCBI Taxonomy" id="9483"/>
    <lineage>
        <taxon>Eukaryota</taxon>
        <taxon>Metazoa</taxon>
        <taxon>Chordata</taxon>
        <taxon>Craniata</taxon>
        <taxon>Vertebrata</taxon>
        <taxon>Euteleostomi</taxon>
        <taxon>Mammalia</taxon>
        <taxon>Eutheria</taxon>
        <taxon>Euarchontoglires</taxon>
        <taxon>Primates</taxon>
        <taxon>Haplorrhini</taxon>
        <taxon>Platyrrhini</taxon>
        <taxon>Cebidae</taxon>
        <taxon>Callitrichinae</taxon>
        <taxon>Callithrix</taxon>
        <taxon>Callithrix</taxon>
    </lineage>
</organism>
<reference evidence="2" key="2">
    <citation type="submission" date="2025-08" db="UniProtKB">
        <authorList>
            <consortium name="Ensembl"/>
        </authorList>
    </citation>
    <scope>IDENTIFICATION</scope>
</reference>
<dbReference type="PANTHER" id="PTHR46254:SF3">
    <property type="entry name" value="SECRETED PROTEIN"/>
    <property type="match status" value="1"/>
</dbReference>
<reference evidence="2 3" key="1">
    <citation type="submission" date="2009-03" db="EMBL/GenBank/DDBJ databases">
        <authorList>
            <person name="Warren W."/>
            <person name="Ye L."/>
            <person name="Minx P."/>
            <person name="Worley K."/>
            <person name="Gibbs R."/>
            <person name="Wilson R.K."/>
        </authorList>
    </citation>
    <scope>NUCLEOTIDE SEQUENCE [LARGE SCALE GENOMIC DNA]</scope>
</reference>
<evidence type="ECO:0000313" key="3">
    <source>
        <dbReference type="Proteomes" id="UP000008225"/>
    </source>
</evidence>
<dbReference type="Proteomes" id="UP000008225">
    <property type="component" value="Chromosome 4"/>
</dbReference>
<evidence type="ECO:0000313" key="2">
    <source>
        <dbReference type="Ensembl" id="ENSCJAP00000082973.1"/>
    </source>
</evidence>
<keyword evidence="3" id="KW-1185">Reference proteome</keyword>
<reference evidence="2" key="3">
    <citation type="submission" date="2025-09" db="UniProtKB">
        <authorList>
            <consortium name="Ensembl"/>
        </authorList>
    </citation>
    <scope>IDENTIFICATION</scope>
</reference>
<accession>A0A8I3W425</accession>
<sequence>SGFGCFLNFCYFYCCIVILIPPPHPQTKSCSVTQAGVQWCNLSSLQPLPPGFKRSSCLSHPSSWDYRCTPPRLANFCILYCNFVFCIFSRDLVGQAGLKLVESSDPPS</sequence>
<name>A0A8I3W425_CALJA</name>
<keyword evidence="1" id="KW-0732">Signal</keyword>
<dbReference type="GeneTree" id="ENSGT00940000161627"/>
<dbReference type="AlphaFoldDB" id="A0A8I3W425"/>
<dbReference type="Ensembl" id="ENSCJAT00000146549.1">
    <property type="protein sequence ID" value="ENSCJAP00000082973.1"/>
    <property type="gene ID" value="ENSCJAG00000076925.1"/>
</dbReference>